<keyword evidence="2" id="KW-1185">Reference proteome</keyword>
<evidence type="ECO:0008006" key="3">
    <source>
        <dbReference type="Google" id="ProtNLM"/>
    </source>
</evidence>
<dbReference type="GO" id="GO:0003676">
    <property type="term" value="F:nucleic acid binding"/>
    <property type="evidence" value="ECO:0007669"/>
    <property type="project" value="InterPro"/>
</dbReference>
<feature type="non-terminal residue" evidence="1">
    <location>
        <position position="1"/>
    </location>
</feature>
<dbReference type="Gene3D" id="3.30.420.10">
    <property type="entry name" value="Ribonuclease H-like superfamily/Ribonuclease H"/>
    <property type="match status" value="1"/>
</dbReference>
<dbReference type="Proteomes" id="UP000198211">
    <property type="component" value="Unassembled WGS sequence"/>
</dbReference>
<accession>A0A225UB81</accession>
<name>A0A225UB81_9STRA</name>
<sequence>PYHPELQPIEMIWGALKNRIAINPADTLDELGDMIDEGLAAITKKEWIGAYKKVQRQEQAYLREDDAAALEVIPIPTREELNALAVEASIEESAWEFQISL</sequence>
<dbReference type="InterPro" id="IPR036397">
    <property type="entry name" value="RNaseH_sf"/>
</dbReference>
<dbReference type="AlphaFoldDB" id="A0A225UB81"/>
<proteinExistence type="predicted"/>
<comment type="caution">
    <text evidence="1">The sequence shown here is derived from an EMBL/GenBank/DDBJ whole genome shotgun (WGS) entry which is preliminary data.</text>
</comment>
<reference evidence="2" key="1">
    <citation type="submission" date="2017-03" db="EMBL/GenBank/DDBJ databases">
        <title>Phytopthora megakarya and P. palmivora, two closely related causual agents of cacao black pod achieved similar genome size and gene model numbers by different mechanisms.</title>
        <authorList>
            <person name="Ali S."/>
            <person name="Shao J."/>
            <person name="Larry D.J."/>
            <person name="Kronmiller B."/>
            <person name="Shen D."/>
            <person name="Strem M.D."/>
            <person name="Melnick R.L."/>
            <person name="Guiltinan M.J."/>
            <person name="Tyler B.M."/>
            <person name="Meinhardt L.W."/>
            <person name="Bailey B.A."/>
        </authorList>
    </citation>
    <scope>NUCLEOTIDE SEQUENCE [LARGE SCALE GENOMIC DNA]</scope>
    <source>
        <strain evidence="2">zdho120</strain>
    </source>
</reference>
<protein>
    <recommendedName>
        <fullName evidence="3">Tc1-like transposase DDE domain-containing protein</fullName>
    </recommendedName>
</protein>
<evidence type="ECO:0000313" key="1">
    <source>
        <dbReference type="EMBL" id="OWY90200.1"/>
    </source>
</evidence>
<dbReference type="OrthoDB" id="110732at2759"/>
<gene>
    <name evidence="1" type="ORF">PHMEG_00041784</name>
</gene>
<organism evidence="1 2">
    <name type="scientific">Phytophthora megakarya</name>
    <dbReference type="NCBI Taxonomy" id="4795"/>
    <lineage>
        <taxon>Eukaryota</taxon>
        <taxon>Sar</taxon>
        <taxon>Stramenopiles</taxon>
        <taxon>Oomycota</taxon>
        <taxon>Peronosporomycetes</taxon>
        <taxon>Peronosporales</taxon>
        <taxon>Peronosporaceae</taxon>
        <taxon>Phytophthora</taxon>
    </lineage>
</organism>
<evidence type="ECO:0000313" key="2">
    <source>
        <dbReference type="Proteomes" id="UP000198211"/>
    </source>
</evidence>
<dbReference type="EMBL" id="NBNE01023623">
    <property type="protein sequence ID" value="OWY90200.1"/>
    <property type="molecule type" value="Genomic_DNA"/>
</dbReference>